<name>X1RC15_9ZZZZ</name>
<proteinExistence type="predicted"/>
<feature type="non-terminal residue" evidence="1">
    <location>
        <position position="1"/>
    </location>
</feature>
<organism evidence="1">
    <name type="scientific">marine sediment metagenome</name>
    <dbReference type="NCBI Taxonomy" id="412755"/>
    <lineage>
        <taxon>unclassified sequences</taxon>
        <taxon>metagenomes</taxon>
        <taxon>ecological metagenomes</taxon>
    </lineage>
</organism>
<dbReference type="AlphaFoldDB" id="X1RC15"/>
<protein>
    <submittedName>
        <fullName evidence="1">Uncharacterized protein</fullName>
    </submittedName>
</protein>
<gene>
    <name evidence="1" type="ORF">S12H4_20783</name>
</gene>
<dbReference type="EMBL" id="BARW01010585">
    <property type="protein sequence ID" value="GAI78103.1"/>
    <property type="molecule type" value="Genomic_DNA"/>
</dbReference>
<evidence type="ECO:0000313" key="1">
    <source>
        <dbReference type="EMBL" id="GAI78103.1"/>
    </source>
</evidence>
<accession>X1RC15</accession>
<comment type="caution">
    <text evidence="1">The sequence shown here is derived from an EMBL/GenBank/DDBJ whole genome shotgun (WGS) entry which is preliminary data.</text>
</comment>
<sequence length="121" mass="14518">QAALANSVKQNVKEKLQKYYDRFMWDEIVQIERIENNFYAAELELNWFIYQGGLIETSRPFCIKRNGKLFNRKDASKWRFDPTLPQPETADTYQPLVELGRFNCRHWLKWITDEQAKEIKG</sequence>
<reference evidence="1" key="1">
    <citation type="journal article" date="2014" name="Front. Microbiol.">
        <title>High frequency of phylogenetically diverse reductive dehalogenase-homologous genes in deep subseafloor sedimentary metagenomes.</title>
        <authorList>
            <person name="Kawai M."/>
            <person name="Futagami T."/>
            <person name="Toyoda A."/>
            <person name="Takaki Y."/>
            <person name="Nishi S."/>
            <person name="Hori S."/>
            <person name="Arai W."/>
            <person name="Tsubouchi T."/>
            <person name="Morono Y."/>
            <person name="Uchiyama I."/>
            <person name="Ito T."/>
            <person name="Fujiyama A."/>
            <person name="Inagaki F."/>
            <person name="Takami H."/>
        </authorList>
    </citation>
    <scope>NUCLEOTIDE SEQUENCE</scope>
    <source>
        <strain evidence="1">Expedition CK06-06</strain>
    </source>
</reference>